<dbReference type="InterPro" id="IPR040980">
    <property type="entry name" value="SWI2_SNF2"/>
</dbReference>
<comment type="subunit">
    <text evidence="3 11">The type I restriction/modification system is composed of three polypeptides R, M and S.</text>
</comment>
<dbReference type="SMART" id="SM00487">
    <property type="entry name" value="DEXDc"/>
    <property type="match status" value="1"/>
</dbReference>
<comment type="similarity">
    <text evidence="2 11">Belongs to the HsdR family.</text>
</comment>
<evidence type="ECO:0000256" key="8">
    <source>
        <dbReference type="ARBA" id="ARBA00022801"/>
    </source>
</evidence>
<evidence type="ECO:0000256" key="10">
    <source>
        <dbReference type="ARBA" id="ARBA00023125"/>
    </source>
</evidence>
<dbReference type="SUPFAM" id="SSF52540">
    <property type="entry name" value="P-loop containing nucleoside triphosphate hydrolases"/>
    <property type="match status" value="2"/>
</dbReference>
<dbReference type="Pfam" id="PF22679">
    <property type="entry name" value="T1R_D3-like"/>
    <property type="match status" value="1"/>
</dbReference>
<evidence type="ECO:0000313" key="14">
    <source>
        <dbReference type="EMBL" id="MCT7965000.1"/>
    </source>
</evidence>
<keyword evidence="9 11" id="KW-0067">ATP-binding</keyword>
<sequence length="1043" mass="120183">MKPDKTPKALKIDERNHVEKPLLDQLAGLGWEILDLERGQKPSDSYRETFRQVVLFPVLRSQLQTINPWLEDDQAEEVIKQLTAHFPSNNLLENNGHIFNLLQLNPSVSENRQTGETSPNVTIIDFERPANNRYIAVCQFKVRILGTENHIIPDIVLFLNGLPVVVIECKSPKTQEPIPEAIDQMMRYSEQRGNKGEGNPELFYFNQFIIATCRNQAKFGTITTRTEKYFYRWADPYPRTLEDLDHGSSSPNDQQRLVAGMCDRANLLEIIHNFTLFRVNDKGETLKIVGRYQQFRAVKKAVQRLLNGRTPRERSGIIWHTQGSGKSLTMMFMVRAMYRHPNLSQWKVVFITDRTNLEHQLSDTGKGAGFTVNSANSIAKLKELLRSDSSNLVMGMIHKFQERDLEETFPELNSSTNILIMIDEAHRSQYSLLAANLDRALPNATRIGYTGTPIDKTEKVFGDYIDKYTMRESIEDKVTLQIVYEGRTQNAEVGDRAAMDADFQDVFSDYTLSERLKILGYGSRDAYLEAHPIIAAKAKDMVAHYVRQIFPNGYKAQVVATSREAAVRYKQHLDAALVEEIRQLEISNPHNINLERLKRLKTNVVISEGGNDKPDFKPYTNSFTHKTIIKNFKLPFDGKEEGTTGDIGIIIVNNMLLTGFDAPIEQVLYLDKVIQSHNLLQAIARVNRVAGEGKEKGFVVDYVGIGHYLKRALDSYDDREQREIEETLSFPEEEIRQLETDYRAVMDLLESYGLKDLSDYDAFYDVFYDEEIRFKYIQAFKQLTRSLNLVYPAKAALNYQTNYKALAEINVLASRHFRDTRLSMKGIPEKLCQITDAHLESRGIFQKVKPISILDDKFESEVVTTHRRTKNKAAAIEHALRDHIEIDLDDDPELQASFAAALAEILEQFKDNWEKIYEELEKLRHRLKEAENEPTYGLHKKKQMPFFRMLKRECFGETELDDDRIAQSVALTQQVCAVVEQELQLTGFWERVPSRKKLEAEIQKVLLLQEFRDIPDLFQNRKQIIAKVMELAEKNNDRILYAE</sequence>
<evidence type="ECO:0000259" key="13">
    <source>
        <dbReference type="PROSITE" id="PS51192"/>
    </source>
</evidence>
<protein>
    <recommendedName>
        <fullName evidence="11">Type I restriction enzyme endonuclease subunit</fullName>
        <shortName evidence="11">R protein</shortName>
        <ecNumber evidence="11">3.1.21.3</ecNumber>
    </recommendedName>
</protein>
<keyword evidence="6 11" id="KW-0680">Restriction system</keyword>
<evidence type="ECO:0000256" key="9">
    <source>
        <dbReference type="ARBA" id="ARBA00022840"/>
    </source>
</evidence>
<comment type="function">
    <text evidence="11">Subunit R is required for both nuclease and ATPase activities, but not for modification.</text>
</comment>
<dbReference type="NCBIfam" id="TIGR00348">
    <property type="entry name" value="hsdR"/>
    <property type="match status" value="1"/>
</dbReference>
<evidence type="ECO:0000313" key="15">
    <source>
        <dbReference type="Proteomes" id="UP001525890"/>
    </source>
</evidence>
<dbReference type="CDD" id="cd22332">
    <property type="entry name" value="HsdR_N"/>
    <property type="match status" value="1"/>
</dbReference>
<dbReference type="EMBL" id="JAMXFF010000002">
    <property type="protein sequence ID" value="MCT7965000.1"/>
    <property type="molecule type" value="Genomic_DNA"/>
</dbReference>
<keyword evidence="4" id="KW-0540">Nuclease</keyword>
<accession>A0ABT2MJT5</accession>
<keyword evidence="12" id="KW-0175">Coiled coil</keyword>
<evidence type="ECO:0000256" key="2">
    <source>
        <dbReference type="ARBA" id="ARBA00008598"/>
    </source>
</evidence>
<keyword evidence="7 14" id="KW-0255">Endonuclease</keyword>
<dbReference type="Pfam" id="PF04313">
    <property type="entry name" value="HSDR_N"/>
    <property type="match status" value="1"/>
</dbReference>
<organism evidence="14 15">
    <name type="scientific">Laspinema palackyanum D2a</name>
    <dbReference type="NCBI Taxonomy" id="2953684"/>
    <lineage>
        <taxon>Bacteria</taxon>
        <taxon>Bacillati</taxon>
        <taxon>Cyanobacteriota</taxon>
        <taxon>Cyanophyceae</taxon>
        <taxon>Oscillatoriophycideae</taxon>
        <taxon>Oscillatoriales</taxon>
        <taxon>Laspinemataceae</taxon>
        <taxon>Laspinema</taxon>
        <taxon>Laspinema palackyanum</taxon>
    </lineage>
</organism>
<evidence type="ECO:0000256" key="6">
    <source>
        <dbReference type="ARBA" id="ARBA00022747"/>
    </source>
</evidence>
<dbReference type="InterPro" id="IPR027417">
    <property type="entry name" value="P-loop_NTPase"/>
</dbReference>
<comment type="caution">
    <text evidence="14">The sequence shown here is derived from an EMBL/GenBank/DDBJ whole genome shotgun (WGS) entry which is preliminary data.</text>
</comment>
<feature type="coiled-coil region" evidence="12">
    <location>
        <begin position="903"/>
        <end position="933"/>
    </location>
</feature>
<dbReference type="CDD" id="cd18800">
    <property type="entry name" value="SF2_C_EcoR124I-like"/>
    <property type="match status" value="1"/>
</dbReference>
<dbReference type="GO" id="GO:0004519">
    <property type="term" value="F:endonuclease activity"/>
    <property type="evidence" value="ECO:0007669"/>
    <property type="project" value="UniProtKB-KW"/>
</dbReference>
<evidence type="ECO:0000256" key="5">
    <source>
        <dbReference type="ARBA" id="ARBA00022741"/>
    </source>
</evidence>
<dbReference type="Proteomes" id="UP001525890">
    <property type="component" value="Unassembled WGS sequence"/>
</dbReference>
<name>A0ABT2MJT5_9CYAN</name>
<evidence type="ECO:0000256" key="1">
    <source>
        <dbReference type="ARBA" id="ARBA00000851"/>
    </source>
</evidence>
<keyword evidence="15" id="KW-1185">Reference proteome</keyword>
<evidence type="ECO:0000256" key="3">
    <source>
        <dbReference type="ARBA" id="ARBA00011296"/>
    </source>
</evidence>
<dbReference type="InterPro" id="IPR014001">
    <property type="entry name" value="Helicase_ATP-bd"/>
</dbReference>
<dbReference type="PROSITE" id="PS51192">
    <property type="entry name" value="HELICASE_ATP_BIND_1"/>
    <property type="match status" value="1"/>
</dbReference>
<dbReference type="EC" id="3.1.21.3" evidence="11"/>
<dbReference type="PANTHER" id="PTHR30195:SF15">
    <property type="entry name" value="TYPE I RESTRICTION ENZYME HINDI ENDONUCLEASE SUBUNIT"/>
    <property type="match status" value="1"/>
</dbReference>
<keyword evidence="10 11" id="KW-0238">DNA-binding</keyword>
<dbReference type="Gene3D" id="3.90.1570.50">
    <property type="match status" value="1"/>
</dbReference>
<keyword evidence="5 11" id="KW-0547">Nucleotide-binding</keyword>
<dbReference type="InterPro" id="IPR055180">
    <property type="entry name" value="HsdR_RecA-like_helicase_dom_2"/>
</dbReference>
<evidence type="ECO:0000256" key="4">
    <source>
        <dbReference type="ARBA" id="ARBA00022722"/>
    </source>
</evidence>
<proteinExistence type="inferred from homology"/>
<evidence type="ECO:0000256" key="11">
    <source>
        <dbReference type="RuleBase" id="RU364115"/>
    </source>
</evidence>
<dbReference type="Pfam" id="PF18766">
    <property type="entry name" value="SWI2_SNF2"/>
    <property type="match status" value="1"/>
</dbReference>
<dbReference type="PANTHER" id="PTHR30195">
    <property type="entry name" value="TYPE I SITE-SPECIFIC DEOXYRIBONUCLEASE PROTEIN SUBUNIT M AND R"/>
    <property type="match status" value="1"/>
</dbReference>
<keyword evidence="8 11" id="KW-0378">Hydrolase</keyword>
<comment type="catalytic activity">
    <reaction evidence="1 11">
        <text>Endonucleolytic cleavage of DNA to give random double-stranded fragments with terminal 5'-phosphates, ATP is simultaneously hydrolyzed.</text>
        <dbReference type="EC" id="3.1.21.3"/>
    </reaction>
</comment>
<dbReference type="CDD" id="cd18030">
    <property type="entry name" value="DEXHc_RE_I_HsdR"/>
    <property type="match status" value="1"/>
</dbReference>
<reference evidence="14 15" key="1">
    <citation type="journal article" date="2022" name="Front. Microbiol.">
        <title>High genomic differentiation and limited gene flow indicate recent cryptic speciation within the genus Laspinema (cyanobacteria).</title>
        <authorList>
            <person name="Stanojkovic A."/>
            <person name="Skoupy S."/>
            <person name="Skaloud P."/>
            <person name="Dvorak P."/>
        </authorList>
    </citation>
    <scope>NUCLEOTIDE SEQUENCE [LARGE SCALE GENOMIC DNA]</scope>
    <source>
        <strain evidence="14 15">D2a</strain>
    </source>
</reference>
<evidence type="ECO:0000256" key="12">
    <source>
        <dbReference type="SAM" id="Coils"/>
    </source>
</evidence>
<gene>
    <name evidence="14" type="ORF">NG799_01470</name>
</gene>
<dbReference type="InterPro" id="IPR051268">
    <property type="entry name" value="Type-I_R_enzyme_R_subunit"/>
</dbReference>
<dbReference type="Gene3D" id="3.40.50.300">
    <property type="entry name" value="P-loop containing nucleotide triphosphate hydrolases"/>
    <property type="match status" value="2"/>
</dbReference>
<dbReference type="InterPro" id="IPR007409">
    <property type="entry name" value="Restrct_endonuc_type1_HsdR_N"/>
</dbReference>
<feature type="domain" description="Helicase ATP-binding" evidence="13">
    <location>
        <begin position="307"/>
        <end position="471"/>
    </location>
</feature>
<dbReference type="RefSeq" id="WP_368004755.1">
    <property type="nucleotide sequence ID" value="NZ_JAMXFF010000002.1"/>
</dbReference>
<dbReference type="InterPro" id="IPR004473">
    <property type="entry name" value="Restrct_endonuc_typeI_HsdR"/>
</dbReference>
<evidence type="ECO:0000256" key="7">
    <source>
        <dbReference type="ARBA" id="ARBA00022759"/>
    </source>
</evidence>